<dbReference type="AlphaFoldDB" id="A0A4C1Y4V2"/>
<reference evidence="1 2" key="1">
    <citation type="journal article" date="2019" name="Commun. Biol.">
        <title>The bagworm genome reveals a unique fibroin gene that provides high tensile strength.</title>
        <authorList>
            <person name="Kono N."/>
            <person name="Nakamura H."/>
            <person name="Ohtoshi R."/>
            <person name="Tomita M."/>
            <person name="Numata K."/>
            <person name="Arakawa K."/>
        </authorList>
    </citation>
    <scope>NUCLEOTIDE SEQUENCE [LARGE SCALE GENOMIC DNA]</scope>
</reference>
<evidence type="ECO:0000313" key="2">
    <source>
        <dbReference type="Proteomes" id="UP000299102"/>
    </source>
</evidence>
<protein>
    <submittedName>
        <fullName evidence="1">Uncharacterized protein</fullName>
    </submittedName>
</protein>
<organism evidence="1 2">
    <name type="scientific">Eumeta variegata</name>
    <name type="common">Bagworm moth</name>
    <name type="synonym">Eumeta japonica</name>
    <dbReference type="NCBI Taxonomy" id="151549"/>
    <lineage>
        <taxon>Eukaryota</taxon>
        <taxon>Metazoa</taxon>
        <taxon>Ecdysozoa</taxon>
        <taxon>Arthropoda</taxon>
        <taxon>Hexapoda</taxon>
        <taxon>Insecta</taxon>
        <taxon>Pterygota</taxon>
        <taxon>Neoptera</taxon>
        <taxon>Endopterygota</taxon>
        <taxon>Lepidoptera</taxon>
        <taxon>Glossata</taxon>
        <taxon>Ditrysia</taxon>
        <taxon>Tineoidea</taxon>
        <taxon>Psychidae</taxon>
        <taxon>Oiketicinae</taxon>
        <taxon>Eumeta</taxon>
    </lineage>
</organism>
<dbReference type="EMBL" id="BGZK01001040">
    <property type="protein sequence ID" value="GBP69415.1"/>
    <property type="molecule type" value="Genomic_DNA"/>
</dbReference>
<comment type="caution">
    <text evidence="1">The sequence shown here is derived from an EMBL/GenBank/DDBJ whole genome shotgun (WGS) entry which is preliminary data.</text>
</comment>
<keyword evidence="2" id="KW-1185">Reference proteome</keyword>
<proteinExistence type="predicted"/>
<evidence type="ECO:0000313" key="1">
    <source>
        <dbReference type="EMBL" id="GBP69415.1"/>
    </source>
</evidence>
<sequence>MVLESVCQDDRPALSRDKLIYESPEYRSPPPMNTRNFGGITIALLTTWLGIHIHGRIFDGGSSELMERGETDAWRLWGIWRWSVPPELSLT</sequence>
<dbReference type="Proteomes" id="UP000299102">
    <property type="component" value="Unassembled WGS sequence"/>
</dbReference>
<accession>A0A4C1Y4V2</accession>
<name>A0A4C1Y4V2_EUMVA</name>
<gene>
    <name evidence="1" type="ORF">EVAR_52687_1</name>
</gene>